<dbReference type="SUPFAM" id="SSF56399">
    <property type="entry name" value="ADP-ribosylation"/>
    <property type="match status" value="1"/>
</dbReference>
<accession>A0A7C9F9U6</accession>
<proteinExistence type="predicted"/>
<evidence type="ECO:0008006" key="2">
    <source>
        <dbReference type="Google" id="ProtNLM"/>
    </source>
</evidence>
<evidence type="ECO:0000313" key="1">
    <source>
        <dbReference type="EMBL" id="MBA4678907.1"/>
    </source>
</evidence>
<dbReference type="EMBL" id="GISG01281426">
    <property type="protein sequence ID" value="MBA4678907.1"/>
    <property type="molecule type" value="Transcribed_RNA"/>
</dbReference>
<reference evidence="1" key="2">
    <citation type="submission" date="2020-07" db="EMBL/GenBank/DDBJ databases">
        <authorList>
            <person name="Vera ALvarez R."/>
            <person name="Arias-Moreno D.M."/>
            <person name="Jimenez-Jacinto V."/>
            <person name="Jimenez-Bremont J.F."/>
            <person name="Swaminathan K."/>
            <person name="Moose S.P."/>
            <person name="Guerrero-Gonzalez M.L."/>
            <person name="Marino-Ramirez L."/>
            <person name="Landsman D."/>
            <person name="Rodriguez-Kessler M."/>
            <person name="Delgado-Sanchez P."/>
        </authorList>
    </citation>
    <scope>NUCLEOTIDE SEQUENCE</scope>
    <source>
        <tissue evidence="1">Cladode</tissue>
    </source>
</reference>
<dbReference type="AlphaFoldDB" id="A0A7C9F9U6"/>
<organism evidence="1">
    <name type="scientific">Opuntia streptacantha</name>
    <name type="common">Prickly pear cactus</name>
    <name type="synonym">Opuntia cardona</name>
    <dbReference type="NCBI Taxonomy" id="393608"/>
    <lineage>
        <taxon>Eukaryota</taxon>
        <taxon>Viridiplantae</taxon>
        <taxon>Streptophyta</taxon>
        <taxon>Embryophyta</taxon>
        <taxon>Tracheophyta</taxon>
        <taxon>Spermatophyta</taxon>
        <taxon>Magnoliopsida</taxon>
        <taxon>eudicotyledons</taxon>
        <taxon>Gunneridae</taxon>
        <taxon>Pentapetalae</taxon>
        <taxon>Caryophyllales</taxon>
        <taxon>Cactineae</taxon>
        <taxon>Cactaceae</taxon>
        <taxon>Opuntioideae</taxon>
        <taxon>Opuntia</taxon>
    </lineage>
</organism>
<sequence length="107" mass="11407">MRFRCLGAAASSGDCGGLFSTAVAKGVAVCTYSDSGRAHECAGRGRERRAMLVCRVIAGRVKKRVGLGELMDGSVRSEFDSVKGDDGELVVFDSRAVLPCFLLIYKL</sequence>
<dbReference type="PANTHER" id="PTHR31681:SF47">
    <property type="entry name" value="SULFATED SURFACE-LIKE GLYCOPROTEIN"/>
    <property type="match status" value="1"/>
</dbReference>
<reference evidence="1" key="1">
    <citation type="journal article" date="2013" name="J. Plant Res.">
        <title>Effect of fungi and light on seed germination of three Opuntia species from semiarid lands of central Mexico.</title>
        <authorList>
            <person name="Delgado-Sanchez P."/>
            <person name="Jimenez-Bremont J.F."/>
            <person name="Guerrero-Gonzalez Mde L."/>
            <person name="Flores J."/>
        </authorList>
    </citation>
    <scope>NUCLEOTIDE SEQUENCE</scope>
    <source>
        <tissue evidence="1">Cladode</tissue>
    </source>
</reference>
<dbReference type="PANTHER" id="PTHR31681">
    <property type="entry name" value="C2H2-LIKE ZINC FINGER PROTEIN"/>
    <property type="match status" value="1"/>
</dbReference>
<dbReference type="Gene3D" id="3.90.228.10">
    <property type="match status" value="1"/>
</dbReference>
<protein>
    <recommendedName>
        <fullName evidence="2">PARP catalytic domain-containing protein</fullName>
    </recommendedName>
</protein>
<name>A0A7C9F9U6_OPUST</name>